<evidence type="ECO:0000256" key="9">
    <source>
        <dbReference type="ARBA" id="ARBA00023136"/>
    </source>
</evidence>
<dbReference type="EMBL" id="WVHS01000002">
    <property type="protein sequence ID" value="MXV15370.1"/>
    <property type="molecule type" value="Genomic_DNA"/>
</dbReference>
<organism evidence="12 13">
    <name type="scientific">Hufsiella ginkgonis</name>
    <dbReference type="NCBI Taxonomy" id="2695274"/>
    <lineage>
        <taxon>Bacteria</taxon>
        <taxon>Pseudomonadati</taxon>
        <taxon>Bacteroidota</taxon>
        <taxon>Sphingobacteriia</taxon>
        <taxon>Sphingobacteriales</taxon>
        <taxon>Sphingobacteriaceae</taxon>
        <taxon>Hufsiella</taxon>
    </lineage>
</organism>
<dbReference type="PANTHER" id="PTHR33446">
    <property type="entry name" value="PROTEIN TONB-RELATED"/>
    <property type="match status" value="1"/>
</dbReference>
<sequence>MATKVFTNSLWNSLQPHIHLLNPQDMLSFKTNVYRNEWLDLVFAKRNQLYGAYELRRNYSSRLSHAMLISAALFVSAITGPFLYNKYKGPEQANVPALPATDSVVVILHPEIEPPKKKPLELPKAAAADPVKVKTVRFVAPAAAPEQDVIEDMPDLTDLRDAAIGDAKTDGVPVEAGVAPIESPGKGGTGTAPAEEGEGDKEIFRTAEVNPQFPGGQEAFAKFIRKNLHYPPAAVEAGINGKVIVSFVVERDGSISNVQLMRGIGYGCDQEAIRVLKKVPNWIPGEQNGRKVRVMYTVPLNFQTTE</sequence>
<keyword evidence="13" id="KW-1185">Reference proteome</keyword>
<evidence type="ECO:0000313" key="12">
    <source>
        <dbReference type="EMBL" id="MXV15370.1"/>
    </source>
</evidence>
<dbReference type="Proteomes" id="UP000451233">
    <property type="component" value="Unassembled WGS sequence"/>
</dbReference>
<dbReference type="InterPro" id="IPR037682">
    <property type="entry name" value="TonB_C"/>
</dbReference>
<keyword evidence="3" id="KW-0813">Transport</keyword>
<accession>A0A7K1XWN0</accession>
<keyword evidence="5" id="KW-0997">Cell inner membrane</keyword>
<evidence type="ECO:0000256" key="8">
    <source>
        <dbReference type="ARBA" id="ARBA00022989"/>
    </source>
</evidence>
<evidence type="ECO:0000256" key="3">
    <source>
        <dbReference type="ARBA" id="ARBA00022448"/>
    </source>
</evidence>
<comment type="similarity">
    <text evidence="2">Belongs to the TonB family.</text>
</comment>
<dbReference type="GO" id="GO:0015891">
    <property type="term" value="P:siderophore transport"/>
    <property type="evidence" value="ECO:0007669"/>
    <property type="project" value="InterPro"/>
</dbReference>
<dbReference type="GO" id="GO:0015031">
    <property type="term" value="P:protein transport"/>
    <property type="evidence" value="ECO:0007669"/>
    <property type="project" value="UniProtKB-KW"/>
</dbReference>
<gene>
    <name evidence="12" type="ORF">GS398_08660</name>
</gene>
<protein>
    <submittedName>
        <fullName evidence="12">TonB family protein</fullName>
    </submittedName>
</protein>
<dbReference type="AlphaFoldDB" id="A0A7K1XWN0"/>
<dbReference type="InterPro" id="IPR051045">
    <property type="entry name" value="TonB-dependent_transducer"/>
</dbReference>
<dbReference type="NCBIfam" id="TIGR01352">
    <property type="entry name" value="tonB_Cterm"/>
    <property type="match status" value="1"/>
</dbReference>
<feature type="region of interest" description="Disordered" evidence="10">
    <location>
        <begin position="176"/>
        <end position="197"/>
    </location>
</feature>
<keyword evidence="6" id="KW-0812">Transmembrane</keyword>
<dbReference type="GO" id="GO:0055085">
    <property type="term" value="P:transmembrane transport"/>
    <property type="evidence" value="ECO:0007669"/>
    <property type="project" value="InterPro"/>
</dbReference>
<dbReference type="PANTHER" id="PTHR33446:SF2">
    <property type="entry name" value="PROTEIN TONB"/>
    <property type="match status" value="1"/>
</dbReference>
<name>A0A7K1XWN0_9SPHI</name>
<evidence type="ECO:0000256" key="4">
    <source>
        <dbReference type="ARBA" id="ARBA00022475"/>
    </source>
</evidence>
<evidence type="ECO:0000256" key="10">
    <source>
        <dbReference type="SAM" id="MobiDB-lite"/>
    </source>
</evidence>
<dbReference type="InterPro" id="IPR006260">
    <property type="entry name" value="TonB/TolA_C"/>
</dbReference>
<dbReference type="GO" id="GO:0031992">
    <property type="term" value="F:energy transducer activity"/>
    <property type="evidence" value="ECO:0007669"/>
    <property type="project" value="InterPro"/>
</dbReference>
<reference evidence="12 13" key="1">
    <citation type="submission" date="2019-11" db="EMBL/GenBank/DDBJ databases">
        <title>Pedobacter sp. HMF7056 Genome sequencing and assembly.</title>
        <authorList>
            <person name="Kang H."/>
            <person name="Kim H."/>
            <person name="Joh K."/>
        </authorList>
    </citation>
    <scope>NUCLEOTIDE SEQUENCE [LARGE SCALE GENOMIC DNA]</scope>
    <source>
        <strain evidence="12 13">HMF7056</strain>
    </source>
</reference>
<proteinExistence type="inferred from homology"/>
<dbReference type="GO" id="GO:0030288">
    <property type="term" value="C:outer membrane-bounded periplasmic space"/>
    <property type="evidence" value="ECO:0007669"/>
    <property type="project" value="InterPro"/>
</dbReference>
<dbReference type="PROSITE" id="PS52015">
    <property type="entry name" value="TONB_CTD"/>
    <property type="match status" value="1"/>
</dbReference>
<keyword evidence="7" id="KW-0653">Protein transport</keyword>
<evidence type="ECO:0000256" key="1">
    <source>
        <dbReference type="ARBA" id="ARBA00004383"/>
    </source>
</evidence>
<dbReference type="SUPFAM" id="SSF74653">
    <property type="entry name" value="TolA/TonB C-terminal domain"/>
    <property type="match status" value="1"/>
</dbReference>
<dbReference type="GO" id="GO:0098797">
    <property type="term" value="C:plasma membrane protein complex"/>
    <property type="evidence" value="ECO:0007669"/>
    <property type="project" value="TreeGrafter"/>
</dbReference>
<evidence type="ECO:0000259" key="11">
    <source>
        <dbReference type="PROSITE" id="PS52015"/>
    </source>
</evidence>
<keyword evidence="8" id="KW-1133">Transmembrane helix</keyword>
<comment type="caution">
    <text evidence="12">The sequence shown here is derived from an EMBL/GenBank/DDBJ whole genome shotgun (WGS) entry which is preliminary data.</text>
</comment>
<keyword evidence="9" id="KW-0472">Membrane</keyword>
<keyword evidence="4" id="KW-1003">Cell membrane</keyword>
<dbReference type="PRINTS" id="PR01374">
    <property type="entry name" value="TONBPROTEIN"/>
</dbReference>
<feature type="domain" description="TonB C-terminal" evidence="11">
    <location>
        <begin position="215"/>
        <end position="306"/>
    </location>
</feature>
<evidence type="ECO:0000256" key="6">
    <source>
        <dbReference type="ARBA" id="ARBA00022692"/>
    </source>
</evidence>
<dbReference type="RefSeq" id="WP_160906371.1">
    <property type="nucleotide sequence ID" value="NZ_WVHS01000002.1"/>
</dbReference>
<evidence type="ECO:0000313" key="13">
    <source>
        <dbReference type="Proteomes" id="UP000451233"/>
    </source>
</evidence>
<dbReference type="InterPro" id="IPR003538">
    <property type="entry name" value="TonB"/>
</dbReference>
<comment type="subcellular location">
    <subcellularLocation>
        <location evidence="1">Cell inner membrane</location>
        <topology evidence="1">Single-pass membrane protein</topology>
        <orientation evidence="1">Periplasmic side</orientation>
    </subcellularLocation>
</comment>
<evidence type="ECO:0000256" key="7">
    <source>
        <dbReference type="ARBA" id="ARBA00022927"/>
    </source>
</evidence>
<dbReference type="Gene3D" id="3.30.1150.10">
    <property type="match status" value="1"/>
</dbReference>
<evidence type="ECO:0000256" key="2">
    <source>
        <dbReference type="ARBA" id="ARBA00006555"/>
    </source>
</evidence>
<evidence type="ECO:0000256" key="5">
    <source>
        <dbReference type="ARBA" id="ARBA00022519"/>
    </source>
</evidence>
<dbReference type="Pfam" id="PF03544">
    <property type="entry name" value="TonB_C"/>
    <property type="match status" value="1"/>
</dbReference>